<feature type="region of interest" description="Disordered" evidence="1">
    <location>
        <begin position="156"/>
        <end position="184"/>
    </location>
</feature>
<name>A0A4C1XDX2_EUMVA</name>
<evidence type="ECO:0000313" key="3">
    <source>
        <dbReference type="Proteomes" id="UP000299102"/>
    </source>
</evidence>
<comment type="caution">
    <text evidence="2">The sequence shown here is derived from an EMBL/GenBank/DDBJ whole genome shotgun (WGS) entry which is preliminary data.</text>
</comment>
<protein>
    <submittedName>
        <fullName evidence="2">Uncharacterized protein</fullName>
    </submittedName>
</protein>
<dbReference type="EMBL" id="BGZK01000831">
    <property type="protein sequence ID" value="GBP62066.1"/>
    <property type="molecule type" value="Genomic_DNA"/>
</dbReference>
<organism evidence="2 3">
    <name type="scientific">Eumeta variegata</name>
    <name type="common">Bagworm moth</name>
    <name type="synonym">Eumeta japonica</name>
    <dbReference type="NCBI Taxonomy" id="151549"/>
    <lineage>
        <taxon>Eukaryota</taxon>
        <taxon>Metazoa</taxon>
        <taxon>Ecdysozoa</taxon>
        <taxon>Arthropoda</taxon>
        <taxon>Hexapoda</taxon>
        <taxon>Insecta</taxon>
        <taxon>Pterygota</taxon>
        <taxon>Neoptera</taxon>
        <taxon>Endopterygota</taxon>
        <taxon>Lepidoptera</taxon>
        <taxon>Glossata</taxon>
        <taxon>Ditrysia</taxon>
        <taxon>Tineoidea</taxon>
        <taxon>Psychidae</taxon>
        <taxon>Oiketicinae</taxon>
        <taxon>Eumeta</taxon>
    </lineage>
</organism>
<keyword evidence="3" id="KW-1185">Reference proteome</keyword>
<reference evidence="2 3" key="1">
    <citation type="journal article" date="2019" name="Commun. Biol.">
        <title>The bagworm genome reveals a unique fibroin gene that provides high tensile strength.</title>
        <authorList>
            <person name="Kono N."/>
            <person name="Nakamura H."/>
            <person name="Ohtoshi R."/>
            <person name="Tomita M."/>
            <person name="Numata K."/>
            <person name="Arakawa K."/>
        </authorList>
    </citation>
    <scope>NUCLEOTIDE SEQUENCE [LARGE SCALE GENOMIC DNA]</scope>
</reference>
<feature type="compositionally biased region" description="Basic and acidic residues" evidence="1">
    <location>
        <begin position="31"/>
        <end position="40"/>
    </location>
</feature>
<dbReference type="Proteomes" id="UP000299102">
    <property type="component" value="Unassembled WGS sequence"/>
</dbReference>
<feature type="region of interest" description="Disordered" evidence="1">
    <location>
        <begin position="1"/>
        <end position="49"/>
    </location>
</feature>
<dbReference type="AlphaFoldDB" id="A0A4C1XDX2"/>
<accession>A0A4C1XDX2</accession>
<evidence type="ECO:0000256" key="1">
    <source>
        <dbReference type="SAM" id="MobiDB-lite"/>
    </source>
</evidence>
<sequence>MSKPQAVMKASPPLREHPNPLNRPLLSDSEVCGRARETRGPKSSSRKAGAPYCWSALSDLFAGAPRFYLLLRDLQISLFRRTTQVILCILGDTAGSGLAVKDVDFRLVALTQKIDEDLGKISSYVIERGADAVTPRCDKGTGPPAARGLIEDSMTGEVEESSGTNLRGRLRAAGGGRPRGRSFDSGLQTERLVSNGHTARRMILFTLRPQELQRQKLQYRLLNMLCNNGSCVQEKKHENSVRTVIESPHAMPVWGCPRKRHMGEKSMLGFGYPELVNHEKYQERQDRLKLSSESAIHYRFYSLNVMNYGDKKMTKLDREVKN</sequence>
<evidence type="ECO:0000313" key="2">
    <source>
        <dbReference type="EMBL" id="GBP62066.1"/>
    </source>
</evidence>
<proteinExistence type="predicted"/>
<gene>
    <name evidence="2" type="ORF">EVAR_53844_1</name>
</gene>